<feature type="transmembrane region" description="Helical" evidence="7">
    <location>
        <begin position="88"/>
        <end position="110"/>
    </location>
</feature>
<dbReference type="GO" id="GO:0022857">
    <property type="term" value="F:transmembrane transporter activity"/>
    <property type="evidence" value="ECO:0007669"/>
    <property type="project" value="InterPro"/>
</dbReference>
<keyword evidence="2" id="KW-0813">Transport</keyword>
<comment type="caution">
    <text evidence="9">The sequence shown here is derived from an EMBL/GenBank/DDBJ whole genome shotgun (WGS) entry which is preliminary data.</text>
</comment>
<evidence type="ECO:0000313" key="10">
    <source>
        <dbReference type="Proteomes" id="UP000004508"/>
    </source>
</evidence>
<evidence type="ECO:0000256" key="3">
    <source>
        <dbReference type="ARBA" id="ARBA00022475"/>
    </source>
</evidence>
<keyword evidence="10" id="KW-1185">Reference proteome</keyword>
<feature type="transmembrane region" description="Helical" evidence="7">
    <location>
        <begin position="257"/>
        <end position="277"/>
    </location>
</feature>
<feature type="transmembrane region" description="Helical" evidence="7">
    <location>
        <begin position="144"/>
        <end position="165"/>
    </location>
</feature>
<gene>
    <name evidence="9" type="ORF">Krac_4710</name>
</gene>
<dbReference type="InterPro" id="IPR020846">
    <property type="entry name" value="MFS_dom"/>
</dbReference>
<protein>
    <submittedName>
        <fullName evidence="9">Major facilitator superfamily MFS_1</fullName>
    </submittedName>
</protein>
<dbReference type="InParanoid" id="D6TTG4"/>
<dbReference type="CDD" id="cd06173">
    <property type="entry name" value="MFS_MefA_like"/>
    <property type="match status" value="1"/>
</dbReference>
<name>D6TTG4_KTERA</name>
<evidence type="ECO:0000256" key="5">
    <source>
        <dbReference type="ARBA" id="ARBA00022989"/>
    </source>
</evidence>
<dbReference type="PANTHER" id="PTHR23513">
    <property type="entry name" value="INTEGRAL MEMBRANE EFFLUX PROTEIN-RELATED"/>
    <property type="match status" value="1"/>
</dbReference>
<dbReference type="InterPro" id="IPR010290">
    <property type="entry name" value="TM_effector"/>
</dbReference>
<dbReference type="AlphaFoldDB" id="D6TTG4"/>
<keyword evidence="6 7" id="KW-0472">Membrane</keyword>
<dbReference type="eggNOG" id="COG2814">
    <property type="taxonomic scope" value="Bacteria"/>
</dbReference>
<evidence type="ECO:0000256" key="6">
    <source>
        <dbReference type="ARBA" id="ARBA00023136"/>
    </source>
</evidence>
<dbReference type="Pfam" id="PF05977">
    <property type="entry name" value="MFS_3"/>
    <property type="match status" value="1"/>
</dbReference>
<dbReference type="GO" id="GO:0005886">
    <property type="term" value="C:plasma membrane"/>
    <property type="evidence" value="ECO:0007669"/>
    <property type="project" value="UniProtKB-SubCell"/>
</dbReference>
<dbReference type="STRING" id="485913.Krac_4710"/>
<feature type="transmembrane region" description="Helical" evidence="7">
    <location>
        <begin position="211"/>
        <end position="230"/>
    </location>
</feature>
<accession>D6TTG4</accession>
<feature type="transmembrane region" description="Helical" evidence="7">
    <location>
        <begin position="297"/>
        <end position="319"/>
    </location>
</feature>
<dbReference type="PROSITE" id="PS50850">
    <property type="entry name" value="MFS"/>
    <property type="match status" value="1"/>
</dbReference>
<evidence type="ECO:0000256" key="4">
    <source>
        <dbReference type="ARBA" id="ARBA00022692"/>
    </source>
</evidence>
<comment type="subcellular location">
    <subcellularLocation>
        <location evidence="1">Cell membrane</location>
        <topology evidence="1">Multi-pass membrane protein</topology>
    </subcellularLocation>
</comment>
<keyword evidence="5 7" id="KW-1133">Transmembrane helix</keyword>
<keyword evidence="4 7" id="KW-0812">Transmembrane</keyword>
<dbReference type="Proteomes" id="UP000004508">
    <property type="component" value="Unassembled WGS sequence"/>
</dbReference>
<feature type="domain" description="Major facilitator superfamily (MFS) profile" evidence="8">
    <location>
        <begin position="52"/>
        <end position="441"/>
    </location>
</feature>
<evidence type="ECO:0000313" key="9">
    <source>
        <dbReference type="EMBL" id="EFH83715.1"/>
    </source>
</evidence>
<organism evidence="9 10">
    <name type="scientific">Ktedonobacter racemifer DSM 44963</name>
    <dbReference type="NCBI Taxonomy" id="485913"/>
    <lineage>
        <taxon>Bacteria</taxon>
        <taxon>Bacillati</taxon>
        <taxon>Chloroflexota</taxon>
        <taxon>Ktedonobacteria</taxon>
        <taxon>Ktedonobacterales</taxon>
        <taxon>Ktedonobacteraceae</taxon>
        <taxon>Ktedonobacter</taxon>
    </lineage>
</organism>
<proteinExistence type="predicted"/>
<keyword evidence="3" id="KW-1003">Cell membrane</keyword>
<reference evidence="9 10" key="1">
    <citation type="journal article" date="2011" name="Stand. Genomic Sci.">
        <title>Non-contiguous finished genome sequence and contextual data of the filamentous soil bacterium Ktedonobacter racemifer type strain (SOSP1-21).</title>
        <authorList>
            <person name="Chang Y.J."/>
            <person name="Land M."/>
            <person name="Hauser L."/>
            <person name="Chertkov O."/>
            <person name="Del Rio T.G."/>
            <person name="Nolan M."/>
            <person name="Copeland A."/>
            <person name="Tice H."/>
            <person name="Cheng J.F."/>
            <person name="Lucas S."/>
            <person name="Han C."/>
            <person name="Goodwin L."/>
            <person name="Pitluck S."/>
            <person name="Ivanova N."/>
            <person name="Ovchinikova G."/>
            <person name="Pati A."/>
            <person name="Chen A."/>
            <person name="Palaniappan K."/>
            <person name="Mavromatis K."/>
            <person name="Liolios K."/>
            <person name="Brettin T."/>
            <person name="Fiebig A."/>
            <person name="Rohde M."/>
            <person name="Abt B."/>
            <person name="Goker M."/>
            <person name="Detter J.C."/>
            <person name="Woyke T."/>
            <person name="Bristow J."/>
            <person name="Eisen J.A."/>
            <person name="Markowitz V."/>
            <person name="Hugenholtz P."/>
            <person name="Kyrpides N.C."/>
            <person name="Klenk H.P."/>
            <person name="Lapidus A."/>
        </authorList>
    </citation>
    <scope>NUCLEOTIDE SEQUENCE [LARGE SCALE GENOMIC DNA]</scope>
    <source>
        <strain evidence="10">DSM 44963</strain>
    </source>
</reference>
<dbReference type="EMBL" id="ADVG01000003">
    <property type="protein sequence ID" value="EFH83715.1"/>
    <property type="molecule type" value="Genomic_DNA"/>
</dbReference>
<dbReference type="Gene3D" id="1.20.1250.20">
    <property type="entry name" value="MFS general substrate transporter like domains"/>
    <property type="match status" value="1"/>
</dbReference>
<dbReference type="InterPro" id="IPR036259">
    <property type="entry name" value="MFS_trans_sf"/>
</dbReference>
<evidence type="ECO:0000259" key="8">
    <source>
        <dbReference type="PROSITE" id="PS50850"/>
    </source>
</evidence>
<evidence type="ECO:0000256" key="2">
    <source>
        <dbReference type="ARBA" id="ARBA00022448"/>
    </source>
</evidence>
<feature type="transmembrane region" description="Helical" evidence="7">
    <location>
        <begin position="331"/>
        <end position="364"/>
    </location>
</feature>
<dbReference type="PANTHER" id="PTHR23513:SF11">
    <property type="entry name" value="STAPHYLOFERRIN A TRANSPORTER"/>
    <property type="match status" value="1"/>
</dbReference>
<dbReference type="SUPFAM" id="SSF103473">
    <property type="entry name" value="MFS general substrate transporter"/>
    <property type="match status" value="1"/>
</dbReference>
<sequence>MVVGVVLPGCLRQPGSTTPTTRNYQTGKGLKIVSTEGNTGFMDFLKSLSHRAFALLWSGQTISRLGDSFYNVALAWWVLEKTGSATTMGLVLIFANAPTLLLLLLGGVVVDRFSRLHMMLGSDFARAAIVGVAALLAATQLLEVWHVLVISALFGVVDAFFYPAYTAIVPEVVPSEALPSANSLRSISAQLAGIIGPLLAGLVIAQGGTALAFGFDALSFIVSAVCLLTMPRKGALVRTMEAESSVLKDLREGIGTVLASPWLWVTIAVAGLSNLTLSGPLDAAMPLLVKLRFGANAQLYGFILAFEATGSILAAIWLGRMKRLRHRGYEVYLPWMVASLMLFVMGLPLVLVVMCLAMFVLGAGTSTLNLVWANSLQELVPAELLGRVSSIDALGSYSLLPIGYALAGIAADHIGPSTTFLVGGLLSLLIVGLGLLHPKVRGVD</sequence>
<feature type="transmembrane region" description="Helical" evidence="7">
    <location>
        <begin position="419"/>
        <end position="437"/>
    </location>
</feature>
<feature type="transmembrane region" description="Helical" evidence="7">
    <location>
        <begin position="117"/>
        <end position="138"/>
    </location>
</feature>
<evidence type="ECO:0000256" key="7">
    <source>
        <dbReference type="SAM" id="Phobius"/>
    </source>
</evidence>
<evidence type="ECO:0000256" key="1">
    <source>
        <dbReference type="ARBA" id="ARBA00004651"/>
    </source>
</evidence>